<feature type="domain" description="Carbohydrate kinase PfkB" evidence="4">
    <location>
        <begin position="28"/>
        <end position="328"/>
    </location>
</feature>
<keyword evidence="1" id="KW-0808">Transferase</keyword>
<dbReference type="InterPro" id="IPR029056">
    <property type="entry name" value="Ribokinase-like"/>
</dbReference>
<name>A0A4Q4TP14_9PEZI</name>
<dbReference type="SUPFAM" id="SSF53613">
    <property type="entry name" value="Ribokinase-like"/>
    <property type="match status" value="1"/>
</dbReference>
<dbReference type="OrthoDB" id="204058at2759"/>
<evidence type="ECO:0000313" key="5">
    <source>
        <dbReference type="EMBL" id="RYP09016.1"/>
    </source>
</evidence>
<dbReference type="PROSITE" id="PS00584">
    <property type="entry name" value="PFKB_KINASES_2"/>
    <property type="match status" value="1"/>
</dbReference>
<dbReference type="Proteomes" id="UP000293360">
    <property type="component" value="Unassembled WGS sequence"/>
</dbReference>
<evidence type="ECO:0000256" key="3">
    <source>
        <dbReference type="SAM" id="MobiDB-lite"/>
    </source>
</evidence>
<dbReference type="InterPro" id="IPR052562">
    <property type="entry name" value="Ketohexokinase-related"/>
</dbReference>
<accession>A0A4Q4TP14</accession>
<protein>
    <recommendedName>
        <fullName evidence="4">Carbohydrate kinase PfkB domain-containing protein</fullName>
    </recommendedName>
</protein>
<proteinExistence type="predicted"/>
<dbReference type="PANTHER" id="PTHR42774:SF3">
    <property type="entry name" value="KETOHEXOKINASE"/>
    <property type="match status" value="1"/>
</dbReference>
<organism evidence="5 6">
    <name type="scientific">Monosporascus ibericus</name>
    <dbReference type="NCBI Taxonomy" id="155417"/>
    <lineage>
        <taxon>Eukaryota</taxon>
        <taxon>Fungi</taxon>
        <taxon>Dikarya</taxon>
        <taxon>Ascomycota</taxon>
        <taxon>Pezizomycotina</taxon>
        <taxon>Sordariomycetes</taxon>
        <taxon>Xylariomycetidae</taxon>
        <taxon>Xylariales</taxon>
        <taxon>Xylariales incertae sedis</taxon>
        <taxon>Monosporascus</taxon>
    </lineage>
</organism>
<dbReference type="InterPro" id="IPR011611">
    <property type="entry name" value="PfkB_dom"/>
</dbReference>
<dbReference type="GO" id="GO:0016301">
    <property type="term" value="F:kinase activity"/>
    <property type="evidence" value="ECO:0007669"/>
    <property type="project" value="UniProtKB-KW"/>
</dbReference>
<dbReference type="InterPro" id="IPR002173">
    <property type="entry name" value="Carboh/pur_kinase_PfkB_CS"/>
</dbReference>
<dbReference type="Gene3D" id="3.40.1190.20">
    <property type="match status" value="1"/>
</dbReference>
<dbReference type="AlphaFoldDB" id="A0A4Q4TP14"/>
<feature type="region of interest" description="Disordered" evidence="3">
    <location>
        <begin position="1"/>
        <end position="22"/>
    </location>
</feature>
<dbReference type="EMBL" id="QJNU01000048">
    <property type="protein sequence ID" value="RYP09016.1"/>
    <property type="molecule type" value="Genomic_DNA"/>
</dbReference>
<dbReference type="Pfam" id="PF00294">
    <property type="entry name" value="PfkB"/>
    <property type="match status" value="1"/>
</dbReference>
<dbReference type="PANTHER" id="PTHR42774">
    <property type="entry name" value="PHOSPHOTRANSFERASE SYSTEM TRANSPORT PROTEIN"/>
    <property type="match status" value="1"/>
</dbReference>
<evidence type="ECO:0000259" key="4">
    <source>
        <dbReference type="Pfam" id="PF00294"/>
    </source>
</evidence>
<keyword evidence="2" id="KW-0418">Kinase</keyword>
<evidence type="ECO:0000256" key="2">
    <source>
        <dbReference type="ARBA" id="ARBA00022777"/>
    </source>
</evidence>
<keyword evidence="6" id="KW-1185">Reference proteome</keyword>
<evidence type="ECO:0000313" key="6">
    <source>
        <dbReference type="Proteomes" id="UP000293360"/>
    </source>
</evidence>
<comment type="caution">
    <text evidence="5">The sequence shown here is derived from an EMBL/GenBank/DDBJ whole genome shotgun (WGS) entry which is preliminary data.</text>
</comment>
<feature type="compositionally biased region" description="Polar residues" evidence="3">
    <location>
        <begin position="8"/>
        <end position="22"/>
    </location>
</feature>
<evidence type="ECO:0000256" key="1">
    <source>
        <dbReference type="ARBA" id="ARBA00022679"/>
    </source>
</evidence>
<sequence>MQDRAIPSKSSRLPSQIRSDSTVYSVPHYPEEDAKLRATKLQIRRGGNCPNTLEVLQQLLRKEQEQHQQRRGQAITPYLISCLPAAGSPATHRIIESFGPDGLVDFTKCIYRAEDNPASSYIIRSEGTGSRTLVNYNNLAEMTLDEFVEAVSDVGDGSWFHFEGRIPVTTLRCMSHLRRSTPNARISVEVEKPGREGLEQLAAEADVVFYSRGWAEVSVGIPSKGYQNAQQCLRAQSGVTRRASLLLCTWGSEGASSLSPASGNAVSYPATVPGQAIRVVDTVGAGDTFIAGVLFGLLCHPQDWDMETKVRFAVQLATSKVQQEGLRDLASSRDM</sequence>
<reference evidence="5 6" key="1">
    <citation type="submission" date="2018-06" db="EMBL/GenBank/DDBJ databases">
        <title>Complete Genomes of Monosporascus.</title>
        <authorList>
            <person name="Robinson A.J."/>
            <person name="Natvig D.O."/>
        </authorList>
    </citation>
    <scope>NUCLEOTIDE SEQUENCE [LARGE SCALE GENOMIC DNA]</scope>
    <source>
        <strain evidence="5 6">CBS 110550</strain>
    </source>
</reference>
<dbReference type="STRING" id="155417.A0A4Q4TP14"/>
<gene>
    <name evidence="5" type="ORF">DL764_001512</name>
</gene>